<dbReference type="NCBIfam" id="NF038080">
    <property type="entry name" value="PG_bind_siph"/>
    <property type="match status" value="1"/>
</dbReference>
<feature type="compositionally biased region" description="Basic and acidic residues" evidence="2">
    <location>
        <begin position="247"/>
        <end position="262"/>
    </location>
</feature>
<dbReference type="PROSITE" id="PS51782">
    <property type="entry name" value="LYSM"/>
    <property type="match status" value="1"/>
</dbReference>
<reference evidence="5" key="1">
    <citation type="journal article" date="2020" name="Stud. Mycol.">
        <title>101 Dothideomycetes genomes: a test case for predicting lifestyles and emergence of pathogens.</title>
        <authorList>
            <person name="Haridas S."/>
            <person name="Albert R."/>
            <person name="Binder M."/>
            <person name="Bloem J."/>
            <person name="Labutti K."/>
            <person name="Salamov A."/>
            <person name="Andreopoulos B."/>
            <person name="Baker S."/>
            <person name="Barry K."/>
            <person name="Bills G."/>
            <person name="Bluhm B."/>
            <person name="Cannon C."/>
            <person name="Castanera R."/>
            <person name="Culley D."/>
            <person name="Daum C."/>
            <person name="Ezra D."/>
            <person name="Gonzalez J."/>
            <person name="Henrissat B."/>
            <person name="Kuo A."/>
            <person name="Liang C."/>
            <person name="Lipzen A."/>
            <person name="Lutzoni F."/>
            <person name="Magnuson J."/>
            <person name="Mondo S."/>
            <person name="Nolan M."/>
            <person name="Ohm R."/>
            <person name="Pangilinan J."/>
            <person name="Park H.-J."/>
            <person name="Ramirez L."/>
            <person name="Alfaro M."/>
            <person name="Sun H."/>
            <person name="Tritt A."/>
            <person name="Yoshinaga Y."/>
            <person name="Zwiers L.-H."/>
            <person name="Turgeon B."/>
            <person name="Goodwin S."/>
            <person name="Spatafora J."/>
            <person name="Crous P."/>
            <person name="Grigoriev I."/>
        </authorList>
    </citation>
    <scope>NUCLEOTIDE SEQUENCE</scope>
    <source>
        <strain evidence="5">CBS 207.26</strain>
    </source>
</reference>
<protein>
    <submittedName>
        <fullName evidence="5">N-acetylmuramoyl-L-alanine amidase-like protein</fullName>
    </submittedName>
</protein>
<organism evidence="5 6">
    <name type="scientific">Zopfia rhizophila CBS 207.26</name>
    <dbReference type="NCBI Taxonomy" id="1314779"/>
    <lineage>
        <taxon>Eukaryota</taxon>
        <taxon>Fungi</taxon>
        <taxon>Dikarya</taxon>
        <taxon>Ascomycota</taxon>
        <taxon>Pezizomycotina</taxon>
        <taxon>Dothideomycetes</taxon>
        <taxon>Dothideomycetes incertae sedis</taxon>
        <taxon>Zopfiaceae</taxon>
        <taxon>Zopfia</taxon>
    </lineage>
</organism>
<evidence type="ECO:0000256" key="2">
    <source>
        <dbReference type="SAM" id="MobiDB-lite"/>
    </source>
</evidence>
<evidence type="ECO:0000256" key="1">
    <source>
        <dbReference type="ARBA" id="ARBA00007553"/>
    </source>
</evidence>
<dbReference type="Proteomes" id="UP000800200">
    <property type="component" value="Unassembled WGS sequence"/>
</dbReference>
<feature type="signal peptide" evidence="3">
    <location>
        <begin position="1"/>
        <end position="23"/>
    </location>
</feature>
<dbReference type="GO" id="GO:0009253">
    <property type="term" value="P:peptidoglycan catabolic process"/>
    <property type="evidence" value="ECO:0007669"/>
    <property type="project" value="InterPro"/>
</dbReference>
<dbReference type="InterPro" id="IPR036779">
    <property type="entry name" value="LysM_dom_sf"/>
</dbReference>
<dbReference type="Pfam" id="PF01476">
    <property type="entry name" value="LysM"/>
    <property type="match status" value="1"/>
</dbReference>
<feature type="domain" description="LysM" evidence="4">
    <location>
        <begin position="196"/>
        <end position="241"/>
    </location>
</feature>
<evidence type="ECO:0000259" key="4">
    <source>
        <dbReference type="PROSITE" id="PS51782"/>
    </source>
</evidence>
<dbReference type="InterPro" id="IPR006619">
    <property type="entry name" value="PGRP_domain_met/bac"/>
</dbReference>
<accession>A0A6A6DRE2</accession>
<sequence>MAYRYFTLLSLIPFLALLPSVSGMYFVSRKEWNAITPKQSYTPMTNAKGVKVHYLGPFFGGRDHAHCDEQMRSVQQEHLNDRNNDWFDIAYNLAVCQHGYVYEGRGKGHRSGANGDQKLNTEHYAVVGFLGKDGVHEPSKEMITGIQDAIAYLRRAGAGNEIKGHRDGFATECPGEELYKLIKDGTLDPGKLWDGGNHTVTTGEDLAKISEKYNIPKRFIIDANDIKAPDFNVKVGQTLKMPARGVPIDEKSPGDGKGKEGGKPLGEIVQFPGDTFFKAKPNSPVIEAMGKRLVEEKCSAYKDGPGPQWTDADQESYKLWQQKLGYTGADANGWPEQKSWDALKVPRTGA</sequence>
<name>A0A6A6DRE2_9PEZI</name>
<dbReference type="InterPro" id="IPR015510">
    <property type="entry name" value="PGRP"/>
</dbReference>
<feature type="chain" id="PRO_5025423528" evidence="3">
    <location>
        <begin position="24"/>
        <end position="350"/>
    </location>
</feature>
<dbReference type="Gene3D" id="3.10.350.10">
    <property type="entry name" value="LysM domain"/>
    <property type="match status" value="1"/>
</dbReference>
<dbReference type="InterPro" id="IPR047763">
    <property type="entry name" value="PG_bind_dom_phiBT1-type"/>
</dbReference>
<gene>
    <name evidence="5" type="ORF">K469DRAFT_636853</name>
</gene>
<dbReference type="CDD" id="cd06583">
    <property type="entry name" value="PGRP"/>
    <property type="match status" value="1"/>
</dbReference>
<dbReference type="InterPro" id="IPR002502">
    <property type="entry name" value="Amidase_domain"/>
</dbReference>
<keyword evidence="3" id="KW-0732">Signal</keyword>
<evidence type="ECO:0000313" key="6">
    <source>
        <dbReference type="Proteomes" id="UP000800200"/>
    </source>
</evidence>
<dbReference type="PANTHER" id="PTHR11022:SF41">
    <property type="entry name" value="PEPTIDOGLYCAN-RECOGNITION PROTEIN LC-RELATED"/>
    <property type="match status" value="1"/>
</dbReference>
<dbReference type="Gene3D" id="3.40.80.10">
    <property type="entry name" value="Peptidoglycan recognition protein-like"/>
    <property type="match status" value="1"/>
</dbReference>
<dbReference type="InterPro" id="IPR018392">
    <property type="entry name" value="LysM"/>
</dbReference>
<dbReference type="PANTHER" id="PTHR11022">
    <property type="entry name" value="PEPTIDOGLYCAN RECOGNITION PROTEIN"/>
    <property type="match status" value="1"/>
</dbReference>
<dbReference type="GO" id="GO:0008270">
    <property type="term" value="F:zinc ion binding"/>
    <property type="evidence" value="ECO:0007669"/>
    <property type="project" value="InterPro"/>
</dbReference>
<feature type="region of interest" description="Disordered" evidence="2">
    <location>
        <begin position="244"/>
        <end position="263"/>
    </location>
</feature>
<dbReference type="InterPro" id="IPR036505">
    <property type="entry name" value="Amidase/PGRP_sf"/>
</dbReference>
<dbReference type="SUPFAM" id="SSF54106">
    <property type="entry name" value="LysM domain"/>
    <property type="match status" value="1"/>
</dbReference>
<dbReference type="SMART" id="SM00701">
    <property type="entry name" value="PGRP"/>
    <property type="match status" value="1"/>
</dbReference>
<dbReference type="EMBL" id="ML994649">
    <property type="protein sequence ID" value="KAF2182134.1"/>
    <property type="molecule type" value="Genomic_DNA"/>
</dbReference>
<comment type="similarity">
    <text evidence="1">Belongs to the N-acetylmuramoyl-L-alanine amidase 2 family.</text>
</comment>
<evidence type="ECO:0000313" key="5">
    <source>
        <dbReference type="EMBL" id="KAF2182134.1"/>
    </source>
</evidence>
<dbReference type="GO" id="GO:0008745">
    <property type="term" value="F:N-acetylmuramoyl-L-alanine amidase activity"/>
    <property type="evidence" value="ECO:0007669"/>
    <property type="project" value="InterPro"/>
</dbReference>
<dbReference type="AlphaFoldDB" id="A0A6A6DRE2"/>
<proteinExistence type="inferred from homology"/>
<dbReference type="SUPFAM" id="SSF55846">
    <property type="entry name" value="N-acetylmuramoyl-L-alanine amidase-like"/>
    <property type="match status" value="1"/>
</dbReference>
<feature type="region of interest" description="Disordered" evidence="2">
    <location>
        <begin position="328"/>
        <end position="350"/>
    </location>
</feature>
<evidence type="ECO:0000256" key="3">
    <source>
        <dbReference type="SAM" id="SignalP"/>
    </source>
</evidence>
<dbReference type="OrthoDB" id="10001926at2759"/>
<dbReference type="CDD" id="cd00118">
    <property type="entry name" value="LysM"/>
    <property type="match status" value="1"/>
</dbReference>
<keyword evidence="6" id="KW-1185">Reference proteome</keyword>